<evidence type="ECO:0000313" key="2">
    <source>
        <dbReference type="Proteomes" id="UP000037146"/>
    </source>
</evidence>
<proteinExistence type="predicted"/>
<protein>
    <submittedName>
        <fullName evidence="1">Uncharacterized protein</fullName>
    </submittedName>
</protein>
<organism evidence="1 2">
    <name type="scientific">Peribacillus loiseleuriae</name>
    <dbReference type="NCBI Taxonomy" id="1679170"/>
    <lineage>
        <taxon>Bacteria</taxon>
        <taxon>Bacillati</taxon>
        <taxon>Bacillota</taxon>
        <taxon>Bacilli</taxon>
        <taxon>Bacillales</taxon>
        <taxon>Bacillaceae</taxon>
        <taxon>Peribacillus</taxon>
    </lineage>
</organism>
<comment type="caution">
    <text evidence="1">The sequence shown here is derived from an EMBL/GenBank/DDBJ whole genome shotgun (WGS) entry which is preliminary data.</text>
</comment>
<keyword evidence="2" id="KW-1185">Reference proteome</keyword>
<evidence type="ECO:0000313" key="1">
    <source>
        <dbReference type="EMBL" id="KMY49504.1"/>
    </source>
</evidence>
<sequence>MTLYTIVPEEYIFPGHPEAHANIHLLNFDGISIMAEQSDHYSFRVERIVSTDPAHFLVKSIEPGSILSVKQSFLN</sequence>
<dbReference type="EMBL" id="LFZW01000001">
    <property type="protein sequence ID" value="KMY49504.1"/>
    <property type="molecule type" value="Genomic_DNA"/>
</dbReference>
<dbReference type="OrthoDB" id="1683573at2"/>
<dbReference type="Pfam" id="PF14035">
    <property type="entry name" value="YlzJ"/>
    <property type="match status" value="1"/>
</dbReference>
<dbReference type="AlphaFoldDB" id="A0A0K9GS61"/>
<dbReference type="STRING" id="1679170.AC625_08060"/>
<dbReference type="RefSeq" id="WP_049680836.1">
    <property type="nucleotide sequence ID" value="NZ_LFZW01000001.1"/>
</dbReference>
<accession>A0A0K9GS61</accession>
<reference evidence="2" key="1">
    <citation type="submission" date="2015-07" db="EMBL/GenBank/DDBJ databases">
        <title>Genome sequencing project for genomic taxonomy and phylogenomics of Bacillus-like bacteria.</title>
        <authorList>
            <person name="Liu B."/>
            <person name="Wang J."/>
            <person name="Zhu Y."/>
            <person name="Liu G."/>
            <person name="Chen Q."/>
            <person name="Chen Z."/>
            <person name="Lan J."/>
            <person name="Che J."/>
            <person name="Ge C."/>
            <person name="Shi H."/>
            <person name="Pan Z."/>
            <person name="Liu X."/>
        </authorList>
    </citation>
    <scope>NUCLEOTIDE SEQUENCE [LARGE SCALE GENOMIC DNA]</scope>
    <source>
        <strain evidence="2">FJAT-27997</strain>
    </source>
</reference>
<dbReference type="InterPro" id="IPR025619">
    <property type="entry name" value="YlzJ"/>
</dbReference>
<name>A0A0K9GS61_9BACI</name>
<dbReference type="PATRIC" id="fig|1679170.3.peg.1724"/>
<dbReference type="Proteomes" id="UP000037146">
    <property type="component" value="Unassembled WGS sequence"/>
</dbReference>
<gene>
    <name evidence="1" type="ORF">AC625_08060</name>
</gene>